<dbReference type="EMBL" id="CAJOBJ010241033">
    <property type="protein sequence ID" value="CAF5075411.1"/>
    <property type="molecule type" value="Genomic_DNA"/>
</dbReference>
<feature type="compositionally biased region" description="Basic and acidic residues" evidence="1">
    <location>
        <begin position="105"/>
        <end position="118"/>
    </location>
</feature>
<dbReference type="AlphaFoldDB" id="A0A8S3EER7"/>
<gene>
    <name evidence="2" type="ORF">GIL414_LOCUS61385</name>
</gene>
<proteinExistence type="predicted"/>
<evidence type="ECO:0000313" key="2">
    <source>
        <dbReference type="EMBL" id="CAF5075411.1"/>
    </source>
</evidence>
<dbReference type="Proteomes" id="UP000681720">
    <property type="component" value="Unassembled WGS sequence"/>
</dbReference>
<feature type="region of interest" description="Disordered" evidence="1">
    <location>
        <begin position="84"/>
        <end position="161"/>
    </location>
</feature>
<accession>A0A8S3EER7</accession>
<reference evidence="2" key="1">
    <citation type="submission" date="2021-02" db="EMBL/GenBank/DDBJ databases">
        <authorList>
            <person name="Nowell W R."/>
        </authorList>
    </citation>
    <scope>NUCLEOTIDE SEQUENCE</scope>
</reference>
<feature type="compositionally biased region" description="Polar residues" evidence="1">
    <location>
        <begin position="1"/>
        <end position="15"/>
    </location>
</feature>
<comment type="caution">
    <text evidence="2">The sequence shown here is derived from an EMBL/GenBank/DDBJ whole genome shotgun (WGS) entry which is preliminary data.</text>
</comment>
<feature type="non-terminal residue" evidence="2">
    <location>
        <position position="1"/>
    </location>
</feature>
<organism evidence="2 3">
    <name type="scientific">Rotaria magnacalcarata</name>
    <dbReference type="NCBI Taxonomy" id="392030"/>
    <lineage>
        <taxon>Eukaryota</taxon>
        <taxon>Metazoa</taxon>
        <taxon>Spiralia</taxon>
        <taxon>Gnathifera</taxon>
        <taxon>Rotifera</taxon>
        <taxon>Eurotatoria</taxon>
        <taxon>Bdelloidea</taxon>
        <taxon>Philodinida</taxon>
        <taxon>Philodinidae</taxon>
        <taxon>Rotaria</taxon>
    </lineage>
</organism>
<sequence length="265" mass="29859">MWPSQGTNDYATNERSAPINMPNRQSDMTSGYADPHGVVFSPKSTDPANLGINMCINILEGDNSPRAKDNGIKDVTQHMQTMKIYNDNDNNKKKKTVDTPTVYDGKSDDKTRETDSNRKPTPRSSPGHVNSDLTNSTNSENLPCANTIVSGDDPNDGLMPQSHMMMNGAQTASMPIPYQRMQNNNQQQQQQQQQQQMLLYPHQQAYPPQYHIVSQQQQQAHYEMNQPTNNFQTFDYTLIQPQSFESQSIMTAFNPQGNGNNQQDP</sequence>
<evidence type="ECO:0000313" key="3">
    <source>
        <dbReference type="Proteomes" id="UP000681720"/>
    </source>
</evidence>
<feature type="region of interest" description="Disordered" evidence="1">
    <location>
        <begin position="1"/>
        <end position="30"/>
    </location>
</feature>
<feature type="compositionally biased region" description="Polar residues" evidence="1">
    <location>
        <begin position="122"/>
        <end position="141"/>
    </location>
</feature>
<name>A0A8S3EER7_9BILA</name>
<evidence type="ECO:0000256" key="1">
    <source>
        <dbReference type="SAM" id="MobiDB-lite"/>
    </source>
</evidence>
<protein>
    <submittedName>
        <fullName evidence="2">Uncharacterized protein</fullName>
    </submittedName>
</protein>